<dbReference type="InterPro" id="IPR036236">
    <property type="entry name" value="Znf_C2H2_sf"/>
</dbReference>
<feature type="compositionally biased region" description="Polar residues" evidence="2">
    <location>
        <begin position="156"/>
        <end position="171"/>
    </location>
</feature>
<organism evidence="4 5">
    <name type="scientific">Trichostrongylus colubriformis</name>
    <name type="common">Black scour worm</name>
    <dbReference type="NCBI Taxonomy" id="6319"/>
    <lineage>
        <taxon>Eukaryota</taxon>
        <taxon>Metazoa</taxon>
        <taxon>Ecdysozoa</taxon>
        <taxon>Nematoda</taxon>
        <taxon>Chromadorea</taxon>
        <taxon>Rhabditida</taxon>
        <taxon>Rhabditina</taxon>
        <taxon>Rhabditomorpha</taxon>
        <taxon>Strongyloidea</taxon>
        <taxon>Trichostrongylidae</taxon>
        <taxon>Trichostrongylus</taxon>
    </lineage>
</organism>
<dbReference type="SMART" id="SM00225">
    <property type="entry name" value="BTB"/>
    <property type="match status" value="1"/>
</dbReference>
<protein>
    <recommendedName>
        <fullName evidence="3">C2H2-type domain-containing protein</fullName>
    </recommendedName>
</protein>
<dbReference type="PANTHER" id="PTHR22743:SF165">
    <property type="entry name" value="BTB AND MATH DOMAIN CONTAINING-RELATED"/>
    <property type="match status" value="1"/>
</dbReference>
<evidence type="ECO:0000313" key="5">
    <source>
        <dbReference type="Proteomes" id="UP001331761"/>
    </source>
</evidence>
<feature type="compositionally biased region" description="Polar residues" evidence="2">
    <location>
        <begin position="30"/>
        <end position="46"/>
    </location>
</feature>
<dbReference type="PANTHER" id="PTHR22743">
    <property type="entry name" value="MEPRIN/TRAF-LIKE MATH FAMILY-C.ELEGANS"/>
    <property type="match status" value="1"/>
</dbReference>
<feature type="domain" description="C2H2-type" evidence="3">
    <location>
        <begin position="360"/>
        <end position="392"/>
    </location>
</feature>
<feature type="region of interest" description="Disordered" evidence="2">
    <location>
        <begin position="296"/>
        <end position="333"/>
    </location>
</feature>
<dbReference type="Proteomes" id="UP001331761">
    <property type="component" value="Unassembled WGS sequence"/>
</dbReference>
<feature type="region of interest" description="Disordered" evidence="2">
    <location>
        <begin position="156"/>
        <end position="175"/>
    </location>
</feature>
<dbReference type="InterPro" id="IPR011333">
    <property type="entry name" value="SKP1/BTB/POZ_sf"/>
</dbReference>
<dbReference type="SUPFAM" id="SSF57667">
    <property type="entry name" value="beta-beta-alpha zinc fingers"/>
    <property type="match status" value="1"/>
</dbReference>
<dbReference type="Pfam" id="PF00651">
    <property type="entry name" value="BTB"/>
    <property type="match status" value="1"/>
</dbReference>
<dbReference type="GO" id="GO:0008270">
    <property type="term" value="F:zinc ion binding"/>
    <property type="evidence" value="ECO:0007669"/>
    <property type="project" value="UniProtKB-KW"/>
</dbReference>
<comment type="caution">
    <text evidence="4">The sequence shown here is derived from an EMBL/GenBank/DDBJ whole genome shotgun (WGS) entry which is preliminary data.</text>
</comment>
<evidence type="ECO:0000256" key="2">
    <source>
        <dbReference type="SAM" id="MobiDB-lite"/>
    </source>
</evidence>
<sequence>MPLARNDYKSDGHVMGSSQQMAQPARYQERANNSWMSPHQMQNSHAEGNWSRSREYVDDEESAETARIAAELKRSAEQEMAEIEGKKPRTELAEADTTFHEETEPSSSHMHDSTRMHSLTPVSAQYHSNPASLSTMGSWVEQKPSGIIAAVPVDTAHTTRSAPQSSPSTARVNKRPPHVCVDCNRVLSSDYSLRRHRLTCVEARANGANQPAAASSNASTNSSLSEESLHLQDVMLGSACIGNDRNTDSMGMSDPMLSHVALSTPLHQQGVQFNRTPSLSGSGSASAVDEWYERHSLRKTDDVPDSTTSQRLDRSTSPGILSSPPESSQPGCLQYTRKRASSGEVGVQSGHTSRSQQHKHLCQSCGKFYSSEWNLERHRRESCPVKGKGASPTREPAESAVNDETSVQVGHTLFLLSRSALSRASAYFAQLFAMHDPSKGELRLELDPTHFQSLLDVYNNPNNLNQYNIDAVVVLANRLKFSTVFDSCERYIAEQLPQISVMHAIRLAEQLKLSSIKQRLFDTISIDVFRSLASDEQYKKMDAELKAELLEKWGTFL</sequence>
<feature type="compositionally biased region" description="Polar residues" evidence="2">
    <location>
        <begin position="305"/>
        <end position="331"/>
    </location>
</feature>
<keyword evidence="1" id="KW-0863">Zinc-finger</keyword>
<dbReference type="PROSITE" id="PS50157">
    <property type="entry name" value="ZINC_FINGER_C2H2_2"/>
    <property type="match status" value="1"/>
</dbReference>
<gene>
    <name evidence="4" type="ORF">GCK32_011885</name>
</gene>
<dbReference type="InterPro" id="IPR013087">
    <property type="entry name" value="Znf_C2H2_type"/>
</dbReference>
<dbReference type="Gene3D" id="3.30.710.10">
    <property type="entry name" value="Potassium Channel Kv1.1, Chain A"/>
    <property type="match status" value="1"/>
</dbReference>
<keyword evidence="5" id="KW-1185">Reference proteome</keyword>
<dbReference type="EMBL" id="WIXE01017687">
    <property type="protein sequence ID" value="KAK5971528.1"/>
    <property type="molecule type" value="Genomic_DNA"/>
</dbReference>
<evidence type="ECO:0000259" key="3">
    <source>
        <dbReference type="PROSITE" id="PS50157"/>
    </source>
</evidence>
<evidence type="ECO:0000313" key="4">
    <source>
        <dbReference type="EMBL" id="KAK5971528.1"/>
    </source>
</evidence>
<keyword evidence="1" id="KW-0862">Zinc</keyword>
<feature type="region of interest" description="Disordered" evidence="2">
    <location>
        <begin position="380"/>
        <end position="403"/>
    </location>
</feature>
<feature type="compositionally biased region" description="Basic and acidic residues" evidence="2">
    <location>
        <begin position="1"/>
        <end position="12"/>
    </location>
</feature>
<dbReference type="AlphaFoldDB" id="A0AAN8FW94"/>
<accession>A0AAN8FW94</accession>
<evidence type="ECO:0000256" key="1">
    <source>
        <dbReference type="PROSITE-ProRule" id="PRU00042"/>
    </source>
</evidence>
<feature type="region of interest" description="Disordered" evidence="2">
    <location>
        <begin position="207"/>
        <end position="226"/>
    </location>
</feature>
<dbReference type="InterPro" id="IPR000210">
    <property type="entry name" value="BTB/POZ_dom"/>
</dbReference>
<dbReference type="InterPro" id="IPR052664">
    <property type="entry name" value="BTB-MATH_domain_protein"/>
</dbReference>
<dbReference type="SUPFAM" id="SSF54695">
    <property type="entry name" value="POZ domain"/>
    <property type="match status" value="1"/>
</dbReference>
<reference evidence="4 5" key="1">
    <citation type="submission" date="2019-10" db="EMBL/GenBank/DDBJ databases">
        <title>Assembly and Annotation for the nematode Trichostrongylus colubriformis.</title>
        <authorList>
            <person name="Martin J."/>
        </authorList>
    </citation>
    <scope>NUCLEOTIDE SEQUENCE [LARGE SCALE GENOMIC DNA]</scope>
    <source>
        <strain evidence="4">G859</strain>
        <tissue evidence="4">Whole worm</tissue>
    </source>
</reference>
<name>A0AAN8FW94_TRICO</name>
<feature type="region of interest" description="Disordered" evidence="2">
    <location>
        <begin position="1"/>
        <end position="65"/>
    </location>
</feature>
<keyword evidence="1" id="KW-0479">Metal-binding</keyword>
<proteinExistence type="predicted"/>